<comment type="caution">
    <text evidence="2">The sequence shown here is derived from an EMBL/GenBank/DDBJ whole genome shotgun (WGS) entry which is preliminary data.</text>
</comment>
<sequence>MAPSHLQCTFSRLRVQGLPITNRAPDAKPERNNKYKARFDFPTRLTLILSPPILLLSSYSLPSLSFSSRVYIFTRIHSFNSRLAQTTSSKMSTTTTSVAASATACNTLSYWQVPVEDAACVLPKTGNYSDVMDKCCTPAKVTEFDNGCGLYCLAQGQSVGDLKDCLRKEGAQDGREFYCKGNDTATATASAPSSTKTGDKTGTSTGSGASSTSSDSAGYAIQPAVSKGGLGLLAMVFCSALMGVIA</sequence>
<dbReference type="GeneID" id="26802924"/>
<protein>
    <submittedName>
        <fullName evidence="2">Uncharacterized protein</fullName>
    </submittedName>
</protein>
<name>A0A0L1JG80_ASPN3</name>
<gene>
    <name evidence="2" type="ORF">ANOM_001120</name>
</gene>
<dbReference type="Proteomes" id="UP000037505">
    <property type="component" value="Unassembled WGS sequence"/>
</dbReference>
<dbReference type="OrthoDB" id="3520229at2759"/>
<dbReference type="STRING" id="1509407.A0A0L1JG80"/>
<reference evidence="2 3" key="1">
    <citation type="submission" date="2014-06" db="EMBL/GenBank/DDBJ databases">
        <title>The Genome of the Aflatoxigenic Filamentous Fungus Aspergillus nomius.</title>
        <authorList>
            <person name="Moore M.G."/>
            <person name="Shannon B.M."/>
            <person name="Brian M.M."/>
        </authorList>
    </citation>
    <scope>NUCLEOTIDE SEQUENCE [LARGE SCALE GENOMIC DNA]</scope>
    <source>
        <strain evidence="2 3">NRRL 13137</strain>
    </source>
</reference>
<proteinExistence type="predicted"/>
<dbReference type="EMBL" id="JNOM01000010">
    <property type="protein sequence ID" value="KNG90712.1"/>
    <property type="molecule type" value="Genomic_DNA"/>
</dbReference>
<evidence type="ECO:0000256" key="1">
    <source>
        <dbReference type="SAM" id="MobiDB-lite"/>
    </source>
</evidence>
<evidence type="ECO:0000313" key="3">
    <source>
        <dbReference type="Proteomes" id="UP000037505"/>
    </source>
</evidence>
<keyword evidence="3" id="KW-1185">Reference proteome</keyword>
<accession>A0A0L1JG80</accession>
<dbReference type="AlphaFoldDB" id="A0A0L1JG80"/>
<feature type="region of interest" description="Disordered" evidence="1">
    <location>
        <begin position="185"/>
        <end position="215"/>
    </location>
</feature>
<organism evidence="2 3">
    <name type="scientific">Aspergillus nomiae NRRL (strain ATCC 15546 / NRRL 13137 / CBS 260.88 / M93)</name>
    <dbReference type="NCBI Taxonomy" id="1509407"/>
    <lineage>
        <taxon>Eukaryota</taxon>
        <taxon>Fungi</taxon>
        <taxon>Dikarya</taxon>
        <taxon>Ascomycota</taxon>
        <taxon>Pezizomycotina</taxon>
        <taxon>Eurotiomycetes</taxon>
        <taxon>Eurotiomycetidae</taxon>
        <taxon>Eurotiales</taxon>
        <taxon>Aspergillaceae</taxon>
        <taxon>Aspergillus</taxon>
        <taxon>Aspergillus subgen. Circumdati</taxon>
    </lineage>
</organism>
<evidence type="ECO:0000313" key="2">
    <source>
        <dbReference type="EMBL" id="KNG90712.1"/>
    </source>
</evidence>
<dbReference type="RefSeq" id="XP_015411635.1">
    <property type="nucleotide sequence ID" value="XM_015546377.1"/>
</dbReference>